<evidence type="ECO:0000256" key="6">
    <source>
        <dbReference type="ARBA" id="ARBA00023316"/>
    </source>
</evidence>
<keyword evidence="5 7" id="KW-0456">Lyase</keyword>
<accession>A0ABP9QRR6</accession>
<keyword evidence="2 7" id="KW-0812">Transmembrane</keyword>
<reference evidence="9" key="1">
    <citation type="journal article" date="2019" name="Int. J. Syst. Evol. Microbiol.">
        <title>The Global Catalogue of Microorganisms (GCM) 10K type strain sequencing project: providing services to taxonomists for standard genome sequencing and annotation.</title>
        <authorList>
            <consortium name="The Broad Institute Genomics Platform"/>
            <consortium name="The Broad Institute Genome Sequencing Center for Infectious Disease"/>
            <person name="Wu L."/>
            <person name="Ma J."/>
        </authorList>
    </citation>
    <scope>NUCLEOTIDE SEQUENCE [LARGE SCALE GENOMIC DNA]</scope>
    <source>
        <strain evidence="9">JCM 18303</strain>
    </source>
</reference>
<comment type="subcellular location">
    <subcellularLocation>
        <location evidence="7">Cell membrane</location>
        <topology evidence="7">Single-pass membrane protein</topology>
    </subcellularLocation>
</comment>
<keyword evidence="3 7" id="KW-1133">Transmembrane helix</keyword>
<dbReference type="PANTHER" id="PTHR30518:SF2">
    <property type="entry name" value="ENDOLYTIC MUREIN TRANSGLYCOSYLASE"/>
    <property type="match status" value="1"/>
</dbReference>
<evidence type="ECO:0000313" key="8">
    <source>
        <dbReference type="EMBL" id="GAA5166452.1"/>
    </source>
</evidence>
<keyword evidence="9" id="KW-1185">Reference proteome</keyword>
<evidence type="ECO:0000313" key="9">
    <source>
        <dbReference type="Proteomes" id="UP001428817"/>
    </source>
</evidence>
<comment type="function">
    <text evidence="7">Functions as a peptidoglycan terminase that cleaves nascent peptidoglycan strands endolytically to terminate their elongation.</text>
</comment>
<dbReference type="PANTHER" id="PTHR30518">
    <property type="entry name" value="ENDOLYTIC MUREIN TRANSGLYCOSYLASE"/>
    <property type="match status" value="1"/>
</dbReference>
<evidence type="ECO:0000256" key="4">
    <source>
        <dbReference type="ARBA" id="ARBA00023136"/>
    </source>
</evidence>
<keyword evidence="6 7" id="KW-0961">Cell wall biogenesis/degradation</keyword>
<dbReference type="RefSeq" id="WP_345703211.1">
    <property type="nucleotide sequence ID" value="NZ_BAABJP010000036.1"/>
</dbReference>
<comment type="similarity">
    <text evidence="7">Belongs to the transglycosylase MltG family.</text>
</comment>
<keyword evidence="4 7" id="KW-0472">Membrane</keyword>
<dbReference type="EC" id="4.2.2.29" evidence="7"/>
<dbReference type="EMBL" id="BAABJP010000036">
    <property type="protein sequence ID" value="GAA5166452.1"/>
    <property type="molecule type" value="Genomic_DNA"/>
</dbReference>
<dbReference type="NCBIfam" id="TIGR00247">
    <property type="entry name" value="endolytic transglycosylase MltG"/>
    <property type="match status" value="1"/>
</dbReference>
<dbReference type="InterPro" id="IPR003770">
    <property type="entry name" value="MLTG-like"/>
</dbReference>
<gene>
    <name evidence="7" type="primary">mltG</name>
    <name evidence="8" type="ORF">GCM10023321_57590</name>
</gene>
<keyword evidence="1 7" id="KW-1003">Cell membrane</keyword>
<sequence length="385" mass="41774">MQRSRENPQPPRRRKRRRAPVVLVLLLFLGIAVGGGYLYWATNIKVADYEGEGNGDVVIQVKDGDLISAIGAELARQDVVRSSRAFTEAAAENDARARSVQPGYYRMRLRMSGGEAVKLILDPDSRVGQLEIKGGVQLDDTRGPNGVVVPGVLSLISKATCAELNGSSTCISPEQLRATMASTSPAQLGVPGWALGEVSKADPRRRLEGFFAPGRYDVRPGSPATEVLRTLVTRSATQFEALGLVAAADQSRYSAYQLLVISSLVEKEGITADFGKISRVIYNRLQQRIRLGMDSTVNYPLDLQEVRTSAEERSRQGPYNTYLNYGLPPTPIGAPGQRALQAALQPEPGPWVYFVRCQKEGNSCFAVTLPEHQKNVSAAVAAGAF</sequence>
<dbReference type="Proteomes" id="UP001428817">
    <property type="component" value="Unassembled WGS sequence"/>
</dbReference>
<protein>
    <recommendedName>
        <fullName evidence="7">Endolytic murein transglycosylase</fullName>
        <ecNumber evidence="7">4.2.2.29</ecNumber>
    </recommendedName>
    <alternativeName>
        <fullName evidence="7">Peptidoglycan lytic transglycosylase</fullName>
    </alternativeName>
    <alternativeName>
        <fullName evidence="7">Peptidoglycan polymerization terminase</fullName>
    </alternativeName>
</protein>
<dbReference type="Pfam" id="PF02618">
    <property type="entry name" value="YceG"/>
    <property type="match status" value="1"/>
</dbReference>
<feature type="transmembrane region" description="Helical" evidence="7">
    <location>
        <begin position="21"/>
        <end position="40"/>
    </location>
</feature>
<evidence type="ECO:0000256" key="3">
    <source>
        <dbReference type="ARBA" id="ARBA00022989"/>
    </source>
</evidence>
<feature type="site" description="Important for catalytic activity" evidence="7">
    <location>
        <position position="268"/>
    </location>
</feature>
<evidence type="ECO:0000256" key="5">
    <source>
        <dbReference type="ARBA" id="ARBA00023239"/>
    </source>
</evidence>
<comment type="catalytic activity">
    <reaction evidence="7">
        <text>a peptidoglycan chain = a peptidoglycan chain with N-acetyl-1,6-anhydromuramyl-[peptide] at the reducing end + a peptidoglycan chain with N-acetylglucosamine at the non-reducing end.</text>
        <dbReference type="EC" id="4.2.2.29"/>
    </reaction>
</comment>
<evidence type="ECO:0000256" key="2">
    <source>
        <dbReference type="ARBA" id="ARBA00022692"/>
    </source>
</evidence>
<evidence type="ECO:0000256" key="7">
    <source>
        <dbReference type="HAMAP-Rule" id="MF_02065"/>
    </source>
</evidence>
<dbReference type="HAMAP" id="MF_02065">
    <property type="entry name" value="MltG"/>
    <property type="match status" value="1"/>
</dbReference>
<organism evidence="8 9">
    <name type="scientific">Pseudonocardia eucalypti</name>
    <dbReference type="NCBI Taxonomy" id="648755"/>
    <lineage>
        <taxon>Bacteria</taxon>
        <taxon>Bacillati</taxon>
        <taxon>Actinomycetota</taxon>
        <taxon>Actinomycetes</taxon>
        <taxon>Pseudonocardiales</taxon>
        <taxon>Pseudonocardiaceae</taxon>
        <taxon>Pseudonocardia</taxon>
    </lineage>
</organism>
<proteinExistence type="inferred from homology"/>
<comment type="caution">
    <text evidence="8">The sequence shown here is derived from an EMBL/GenBank/DDBJ whole genome shotgun (WGS) entry which is preliminary data.</text>
</comment>
<evidence type="ECO:0000256" key="1">
    <source>
        <dbReference type="ARBA" id="ARBA00022475"/>
    </source>
</evidence>
<dbReference type="Gene3D" id="3.30.1490.480">
    <property type="entry name" value="Endolytic murein transglycosylase"/>
    <property type="match status" value="1"/>
</dbReference>
<name>A0ABP9QRR6_9PSEU</name>